<dbReference type="Proteomes" id="UP000054047">
    <property type="component" value="Unassembled WGS sequence"/>
</dbReference>
<dbReference type="InterPro" id="IPR024675">
    <property type="entry name" value="eIF3g_N"/>
</dbReference>
<dbReference type="OrthoDB" id="2011769at2759"/>
<sequence>VSTTYVAEEVEMQFTRNRAGEQILDVQEDKQTAKATSREHCRHCKGNDHWSTNCPYKCNGTGACCRMGGPGIDVANVICTHAPNARSVVTKLSESYLGVVAGAK</sequence>
<feature type="domain" description="Eukaryotic translation initiation factor 3 subunit G N-terminal" evidence="1">
    <location>
        <begin position="2"/>
        <end position="57"/>
    </location>
</feature>
<feature type="non-terminal residue" evidence="2">
    <location>
        <position position="1"/>
    </location>
</feature>
<reference evidence="2 3" key="1">
    <citation type="submission" date="2013-12" db="EMBL/GenBank/DDBJ databases">
        <title>Draft genome of the parsitic nematode Ancylostoma duodenale.</title>
        <authorList>
            <person name="Mitreva M."/>
        </authorList>
    </citation>
    <scope>NUCLEOTIDE SEQUENCE [LARGE SCALE GENOMIC DNA]</scope>
    <source>
        <strain evidence="2 3">Zhejiang</strain>
    </source>
</reference>
<dbReference type="AlphaFoldDB" id="A0A0C2FGF5"/>
<proteinExistence type="predicted"/>
<dbReference type="Pfam" id="PF12353">
    <property type="entry name" value="eIF3g"/>
    <property type="match status" value="1"/>
</dbReference>
<accession>A0A0C2FGF5</accession>
<evidence type="ECO:0000259" key="1">
    <source>
        <dbReference type="Pfam" id="PF12353"/>
    </source>
</evidence>
<keyword evidence="3" id="KW-1185">Reference proteome</keyword>
<evidence type="ECO:0000313" key="3">
    <source>
        <dbReference type="Proteomes" id="UP000054047"/>
    </source>
</evidence>
<gene>
    <name evidence="2" type="ORF">ANCDUO_25950</name>
</gene>
<dbReference type="EMBL" id="KN780785">
    <property type="protein sequence ID" value="KIH44036.1"/>
    <property type="molecule type" value="Genomic_DNA"/>
</dbReference>
<protein>
    <recommendedName>
        <fullName evidence="1">Eukaryotic translation initiation factor 3 subunit G N-terminal domain-containing protein</fullName>
    </recommendedName>
</protein>
<organism evidence="2 3">
    <name type="scientific">Ancylostoma duodenale</name>
    <dbReference type="NCBI Taxonomy" id="51022"/>
    <lineage>
        <taxon>Eukaryota</taxon>
        <taxon>Metazoa</taxon>
        <taxon>Ecdysozoa</taxon>
        <taxon>Nematoda</taxon>
        <taxon>Chromadorea</taxon>
        <taxon>Rhabditida</taxon>
        <taxon>Rhabditina</taxon>
        <taxon>Rhabditomorpha</taxon>
        <taxon>Strongyloidea</taxon>
        <taxon>Ancylostomatidae</taxon>
        <taxon>Ancylostomatinae</taxon>
        <taxon>Ancylostoma</taxon>
    </lineage>
</organism>
<name>A0A0C2FGF5_9BILA</name>
<evidence type="ECO:0000313" key="2">
    <source>
        <dbReference type="EMBL" id="KIH44036.1"/>
    </source>
</evidence>